<evidence type="ECO:0000313" key="2">
    <source>
        <dbReference type="Proteomes" id="UP000429607"/>
    </source>
</evidence>
<gene>
    <name evidence="1" type="ORF">PR001_g23173</name>
</gene>
<evidence type="ECO:0000313" key="1">
    <source>
        <dbReference type="EMBL" id="KAE8984451.1"/>
    </source>
</evidence>
<accession>A0A6A3IQR9</accession>
<dbReference type="EMBL" id="QXFV01002696">
    <property type="protein sequence ID" value="KAE8984451.1"/>
    <property type="molecule type" value="Genomic_DNA"/>
</dbReference>
<comment type="caution">
    <text evidence="1">The sequence shown here is derived from an EMBL/GenBank/DDBJ whole genome shotgun (WGS) entry which is preliminary data.</text>
</comment>
<name>A0A6A3IQR9_9STRA</name>
<dbReference type="AlphaFoldDB" id="A0A6A3IQR9"/>
<proteinExistence type="predicted"/>
<sequence>MSWPVFLSVFAWNSSRKIVACAAFLASLTVAGITAVSVALKYASCISSIIARCSPMSTSLRKFGDAGGPSCQLSTLGEFHSLSASSP</sequence>
<organism evidence="1 2">
    <name type="scientific">Phytophthora rubi</name>
    <dbReference type="NCBI Taxonomy" id="129364"/>
    <lineage>
        <taxon>Eukaryota</taxon>
        <taxon>Sar</taxon>
        <taxon>Stramenopiles</taxon>
        <taxon>Oomycota</taxon>
        <taxon>Peronosporomycetes</taxon>
        <taxon>Peronosporales</taxon>
        <taxon>Peronosporaceae</taxon>
        <taxon>Phytophthora</taxon>
    </lineage>
</organism>
<protein>
    <submittedName>
        <fullName evidence="1">Uncharacterized protein</fullName>
    </submittedName>
</protein>
<reference evidence="1 2" key="1">
    <citation type="submission" date="2018-09" db="EMBL/GenBank/DDBJ databases">
        <title>Genomic investigation of the strawberry pathogen Phytophthora fragariae indicates pathogenicity is determined by transcriptional variation in three key races.</title>
        <authorList>
            <person name="Adams T.M."/>
            <person name="Armitage A.D."/>
            <person name="Sobczyk M.K."/>
            <person name="Bates H.J."/>
            <person name="Dunwell J.M."/>
            <person name="Nellist C.F."/>
            <person name="Harrison R.J."/>
        </authorList>
    </citation>
    <scope>NUCLEOTIDE SEQUENCE [LARGE SCALE GENOMIC DNA]</scope>
    <source>
        <strain evidence="1 2">SCRP249</strain>
    </source>
</reference>
<dbReference type="Proteomes" id="UP000429607">
    <property type="component" value="Unassembled WGS sequence"/>
</dbReference>